<dbReference type="PANTHER" id="PTHR33392">
    <property type="entry name" value="POLYISOPRENYL-TEICHOIC ACID--PEPTIDOGLYCAN TEICHOIC ACID TRANSFERASE TAGU"/>
    <property type="match status" value="1"/>
</dbReference>
<feature type="domain" description="Cell envelope-related transcriptional attenuator" evidence="2">
    <location>
        <begin position="95"/>
        <end position="217"/>
    </location>
</feature>
<proteinExistence type="inferred from homology"/>
<dbReference type="Pfam" id="PF03816">
    <property type="entry name" value="LytR_cpsA_psr"/>
    <property type="match status" value="1"/>
</dbReference>
<dbReference type="PANTHER" id="PTHR33392:SF6">
    <property type="entry name" value="POLYISOPRENYL-TEICHOIC ACID--PEPTIDOGLYCAN TEICHOIC ACID TRANSFERASE TAGU"/>
    <property type="match status" value="1"/>
</dbReference>
<protein>
    <submittedName>
        <fullName evidence="3">Transcriptional regulator</fullName>
    </submittedName>
</protein>
<dbReference type="Proteomes" id="UP000763557">
    <property type="component" value="Unassembled WGS sequence"/>
</dbReference>
<dbReference type="InterPro" id="IPR050922">
    <property type="entry name" value="LytR/CpsA/Psr_CW_biosynth"/>
</dbReference>
<name>A0ABX2F543_9PSEU</name>
<keyword evidence="4" id="KW-1185">Reference proteome</keyword>
<evidence type="ECO:0000313" key="4">
    <source>
        <dbReference type="Proteomes" id="UP000763557"/>
    </source>
</evidence>
<dbReference type="EMBL" id="JAAATY010000009">
    <property type="protein sequence ID" value="NRN66367.1"/>
    <property type="molecule type" value="Genomic_DNA"/>
</dbReference>
<dbReference type="InterPro" id="IPR004474">
    <property type="entry name" value="LytR_CpsA_psr"/>
</dbReference>
<evidence type="ECO:0000259" key="2">
    <source>
        <dbReference type="Pfam" id="PF03816"/>
    </source>
</evidence>
<comment type="similarity">
    <text evidence="1">Belongs to the LytR/CpsA/Psr (LCP) family.</text>
</comment>
<sequence>MGWPRKSAIVMVRTTWILLSVTLMVAAGVAWATYRDLDEGVRRSKAIAPDAPRSVGAVNILVMGLTTRLDLNGDPLPDAILTQLHAGESDRGGYNANTLMLLHIPHDGSQATALSVPRDNFVDLHGIPGGPVRGKIKEAYGRAKIAEETRLRADGLRDPHELEFRGREAGRRAQIDTVRTFLDVPIDHIAEVSLAGFYYLANALGGIEVCVTNATHDPCPAPT</sequence>
<comment type="caution">
    <text evidence="3">The sequence shown here is derived from an EMBL/GenBank/DDBJ whole genome shotgun (WGS) entry which is preliminary data.</text>
</comment>
<reference evidence="3 4" key="1">
    <citation type="submission" date="2020-01" db="EMBL/GenBank/DDBJ databases">
        <title>Kibdelosporangium persica a novel Actinomycetes from a hot desert in Iran.</title>
        <authorList>
            <person name="Safaei N."/>
            <person name="Zaburannyi N."/>
            <person name="Mueller R."/>
            <person name="Wink J."/>
        </authorList>
    </citation>
    <scope>NUCLEOTIDE SEQUENCE [LARGE SCALE GENOMIC DNA]</scope>
    <source>
        <strain evidence="3 4">4NS15</strain>
    </source>
</reference>
<gene>
    <name evidence="3" type="ORF">GC106_35920</name>
</gene>
<organism evidence="3 4">
    <name type="scientific">Kibdelosporangium persicum</name>
    <dbReference type="NCBI Taxonomy" id="2698649"/>
    <lineage>
        <taxon>Bacteria</taxon>
        <taxon>Bacillati</taxon>
        <taxon>Actinomycetota</taxon>
        <taxon>Actinomycetes</taxon>
        <taxon>Pseudonocardiales</taxon>
        <taxon>Pseudonocardiaceae</taxon>
        <taxon>Kibdelosporangium</taxon>
    </lineage>
</organism>
<dbReference type="Gene3D" id="3.30.420.590">
    <property type="match status" value="1"/>
</dbReference>
<accession>A0ABX2F543</accession>
<evidence type="ECO:0000313" key="3">
    <source>
        <dbReference type="EMBL" id="NRN66367.1"/>
    </source>
</evidence>
<evidence type="ECO:0000256" key="1">
    <source>
        <dbReference type="ARBA" id="ARBA00006068"/>
    </source>
</evidence>